<organism evidence="2 3">
    <name type="scientific">Plasmodium ovale curtisi</name>
    <dbReference type="NCBI Taxonomy" id="864141"/>
    <lineage>
        <taxon>Eukaryota</taxon>
        <taxon>Sar</taxon>
        <taxon>Alveolata</taxon>
        <taxon>Apicomplexa</taxon>
        <taxon>Aconoidasida</taxon>
        <taxon>Haemosporida</taxon>
        <taxon>Plasmodiidae</taxon>
        <taxon>Plasmodium</taxon>
        <taxon>Plasmodium (Plasmodium)</taxon>
    </lineage>
</organism>
<evidence type="ECO:0000313" key="1">
    <source>
        <dbReference type="EMBL" id="SBS81240.1"/>
    </source>
</evidence>
<dbReference type="EMBL" id="FLQU01000139">
    <property type="protein sequence ID" value="SBS81240.1"/>
    <property type="molecule type" value="Genomic_DNA"/>
</dbReference>
<gene>
    <name evidence="2" type="ORF">POVCU1_008530</name>
    <name evidence="1" type="ORF">POVCU2_0009360</name>
</gene>
<proteinExistence type="predicted"/>
<dbReference type="Proteomes" id="UP000078546">
    <property type="component" value="Unassembled WGS sequence"/>
</dbReference>
<reference evidence="3 4" key="2">
    <citation type="submission" date="2016-05" db="EMBL/GenBank/DDBJ databases">
        <authorList>
            <person name="Naeem Raeece"/>
        </authorList>
    </citation>
    <scope>NUCLEOTIDE SEQUENCE [LARGE SCALE GENOMIC DNA]</scope>
</reference>
<protein>
    <submittedName>
        <fullName evidence="2">Uncharacterized protein</fullName>
    </submittedName>
</protein>
<evidence type="ECO:0000313" key="2">
    <source>
        <dbReference type="EMBL" id="SBS82907.1"/>
    </source>
</evidence>
<sequence>MCHQCEIKELIDIILNECKHISLDGGSAVLLAYFEDAFAHYSFAKSGVFLKMDKVKKRLYAETIKKRFYHERKHLIKKRTHVALAAVVAVERTTQSLCRFPTSPFEITCLISTYPQSSILARVNTCI</sequence>
<evidence type="ECO:0000313" key="4">
    <source>
        <dbReference type="Proteomes" id="UP000078560"/>
    </source>
</evidence>
<reference evidence="2" key="1">
    <citation type="submission" date="2016-05" db="EMBL/GenBank/DDBJ databases">
        <authorList>
            <person name="Lavstsen T."/>
            <person name="Jespersen J.S."/>
        </authorList>
    </citation>
    <scope>NUCLEOTIDE SEQUENCE [LARGE SCALE GENOMIC DNA]</scope>
</reference>
<dbReference type="AlphaFoldDB" id="A0A1A8VU78"/>
<dbReference type="EMBL" id="FLQV01000148">
    <property type="protein sequence ID" value="SBS82907.1"/>
    <property type="molecule type" value="Genomic_DNA"/>
</dbReference>
<accession>A0A1A8VU78</accession>
<evidence type="ECO:0000313" key="3">
    <source>
        <dbReference type="Proteomes" id="UP000078546"/>
    </source>
</evidence>
<name>A0A1A8VU78_PLAOA</name>
<dbReference type="Proteomes" id="UP000078560">
    <property type="component" value="Unassembled WGS sequence"/>
</dbReference>